<name>A0A3P7JL92_LITSI</name>
<evidence type="ECO:0000313" key="2">
    <source>
        <dbReference type="EMBL" id="VDM91783.1"/>
    </source>
</evidence>
<organism evidence="2 3">
    <name type="scientific">Litomosoides sigmodontis</name>
    <name type="common">Filarial nematode worm</name>
    <dbReference type="NCBI Taxonomy" id="42156"/>
    <lineage>
        <taxon>Eukaryota</taxon>
        <taxon>Metazoa</taxon>
        <taxon>Ecdysozoa</taxon>
        <taxon>Nematoda</taxon>
        <taxon>Chromadorea</taxon>
        <taxon>Rhabditida</taxon>
        <taxon>Spirurina</taxon>
        <taxon>Spiruromorpha</taxon>
        <taxon>Filarioidea</taxon>
        <taxon>Onchocercidae</taxon>
        <taxon>Litomosoides</taxon>
    </lineage>
</organism>
<dbReference type="OrthoDB" id="10011262at2759"/>
<accession>A0A3P7JL92</accession>
<keyword evidence="1" id="KW-1133">Transmembrane helix</keyword>
<feature type="transmembrane region" description="Helical" evidence="1">
    <location>
        <begin position="16"/>
        <end position="38"/>
    </location>
</feature>
<protein>
    <submittedName>
        <fullName evidence="2">Uncharacterized protein</fullName>
    </submittedName>
</protein>
<dbReference type="Proteomes" id="UP000277928">
    <property type="component" value="Unassembled WGS sequence"/>
</dbReference>
<gene>
    <name evidence="2" type="ORF">NLS_LOCUS9473</name>
</gene>
<dbReference type="STRING" id="42156.A0A3P7JL92"/>
<dbReference type="EMBL" id="UYRX01001625">
    <property type="protein sequence ID" value="VDM91783.1"/>
    <property type="molecule type" value="Genomic_DNA"/>
</dbReference>
<evidence type="ECO:0000313" key="3">
    <source>
        <dbReference type="Proteomes" id="UP000277928"/>
    </source>
</evidence>
<keyword evidence="1" id="KW-0812">Transmembrane</keyword>
<evidence type="ECO:0000256" key="1">
    <source>
        <dbReference type="SAM" id="Phobius"/>
    </source>
</evidence>
<reference evidence="2 3" key="1">
    <citation type="submission" date="2018-08" db="EMBL/GenBank/DDBJ databases">
        <authorList>
            <person name="Laetsch R D."/>
            <person name="Stevens L."/>
            <person name="Kumar S."/>
            <person name="Blaxter L. M."/>
        </authorList>
    </citation>
    <scope>NUCLEOTIDE SEQUENCE [LARGE SCALE GENOMIC DNA]</scope>
</reference>
<sequence length="68" mass="7520">MAVYGNVEQRSHSTNIYLAALALSDFCMIWTAIILYGLEAWRHHGPAGTDFGYTNVVTAEGFLNLEVV</sequence>
<proteinExistence type="predicted"/>
<keyword evidence="3" id="KW-1185">Reference proteome</keyword>
<keyword evidence="1" id="KW-0472">Membrane</keyword>
<dbReference type="AlphaFoldDB" id="A0A3P7JL92"/>